<feature type="region of interest" description="Disordered" evidence="1">
    <location>
        <begin position="42"/>
        <end position="91"/>
    </location>
</feature>
<sequence length="91" mass="10240">MADALRTGRLLLLGRGPRSAFPPCDLVRRRFASGGESCRKTWDEVEGPQNTLPRQLPRRRRKNAWPGGTTGRLFPPPPWNCGERGEKAAMR</sequence>
<organism evidence="2 3">
    <name type="scientific">Pleurodeles waltl</name>
    <name type="common">Iberian ribbed newt</name>
    <dbReference type="NCBI Taxonomy" id="8319"/>
    <lineage>
        <taxon>Eukaryota</taxon>
        <taxon>Metazoa</taxon>
        <taxon>Chordata</taxon>
        <taxon>Craniata</taxon>
        <taxon>Vertebrata</taxon>
        <taxon>Euteleostomi</taxon>
        <taxon>Amphibia</taxon>
        <taxon>Batrachia</taxon>
        <taxon>Caudata</taxon>
        <taxon>Salamandroidea</taxon>
        <taxon>Salamandridae</taxon>
        <taxon>Pleurodelinae</taxon>
        <taxon>Pleurodeles</taxon>
    </lineage>
</organism>
<reference evidence="2" key="1">
    <citation type="journal article" date="2022" name="bioRxiv">
        <title>Sequencing and chromosome-scale assembly of the giantPleurodeles waltlgenome.</title>
        <authorList>
            <person name="Brown T."/>
            <person name="Elewa A."/>
            <person name="Iarovenko S."/>
            <person name="Subramanian E."/>
            <person name="Araus A.J."/>
            <person name="Petzold A."/>
            <person name="Susuki M."/>
            <person name="Suzuki K.-i.T."/>
            <person name="Hayashi T."/>
            <person name="Toyoda A."/>
            <person name="Oliveira C."/>
            <person name="Osipova E."/>
            <person name="Leigh N.D."/>
            <person name="Simon A."/>
            <person name="Yun M.H."/>
        </authorList>
    </citation>
    <scope>NUCLEOTIDE SEQUENCE</scope>
    <source>
        <strain evidence="2">20211129_DDA</strain>
        <tissue evidence="2">Liver</tissue>
    </source>
</reference>
<dbReference type="EMBL" id="JANPWB010000010">
    <property type="protein sequence ID" value="KAJ1143020.1"/>
    <property type="molecule type" value="Genomic_DNA"/>
</dbReference>
<dbReference type="Proteomes" id="UP001066276">
    <property type="component" value="Chromosome 6"/>
</dbReference>
<evidence type="ECO:0000256" key="1">
    <source>
        <dbReference type="SAM" id="MobiDB-lite"/>
    </source>
</evidence>
<evidence type="ECO:0000313" key="3">
    <source>
        <dbReference type="Proteomes" id="UP001066276"/>
    </source>
</evidence>
<protein>
    <submittedName>
        <fullName evidence="2">Uncharacterized protein</fullName>
    </submittedName>
</protein>
<keyword evidence="3" id="KW-1185">Reference proteome</keyword>
<dbReference type="AlphaFoldDB" id="A0AAV7QUZ7"/>
<name>A0AAV7QUZ7_PLEWA</name>
<evidence type="ECO:0000313" key="2">
    <source>
        <dbReference type="EMBL" id="KAJ1143020.1"/>
    </source>
</evidence>
<comment type="caution">
    <text evidence="2">The sequence shown here is derived from an EMBL/GenBank/DDBJ whole genome shotgun (WGS) entry which is preliminary data.</text>
</comment>
<gene>
    <name evidence="2" type="ORF">NDU88_009332</name>
</gene>
<proteinExistence type="predicted"/>
<accession>A0AAV7QUZ7</accession>